<keyword evidence="1" id="KW-0472">Membrane</keyword>
<evidence type="ECO:0000313" key="2">
    <source>
        <dbReference type="EMBL" id="ARW64646.1"/>
    </source>
</evidence>
<geneLocation type="chloroplast" evidence="2"/>
<accession>A0A1Z1MF97</accession>
<dbReference type="GeneID" id="33357624"/>
<evidence type="ECO:0000256" key="1">
    <source>
        <dbReference type="SAM" id="Phobius"/>
    </source>
</evidence>
<proteinExistence type="predicted"/>
<gene>
    <name evidence="2" type="primary">orf46</name>
</gene>
<keyword evidence="1" id="KW-0812">Transmembrane</keyword>
<sequence>MDKSFFFEIIFIFIVINLNNSFIYNTYNKITIIHKNMKKVIFDTII</sequence>
<keyword evidence="1" id="KW-1133">Transmembrane helix</keyword>
<dbReference type="RefSeq" id="YP_009395552.1">
    <property type="nucleotide sequence ID" value="NC_035278.1"/>
</dbReference>
<dbReference type="EMBL" id="MF101433">
    <property type="protein sequence ID" value="ARW64646.1"/>
    <property type="molecule type" value="Genomic_DNA"/>
</dbReference>
<keyword evidence="2" id="KW-0150">Chloroplast</keyword>
<organism evidence="2">
    <name type="scientific">Vertebrata isogona</name>
    <dbReference type="NCBI Taxonomy" id="2006944"/>
    <lineage>
        <taxon>Eukaryota</taxon>
        <taxon>Rhodophyta</taxon>
        <taxon>Florideophyceae</taxon>
        <taxon>Rhodymeniophycidae</taxon>
        <taxon>Ceramiales</taxon>
        <taxon>Rhodomelaceae</taxon>
        <taxon>Polysiphonioideae</taxon>
        <taxon>Vertebrata</taxon>
    </lineage>
</organism>
<feature type="transmembrane region" description="Helical" evidence="1">
    <location>
        <begin position="6"/>
        <end position="27"/>
    </location>
</feature>
<reference evidence="2" key="1">
    <citation type="journal article" date="2017" name="J. Phycol.">
        <title>Analysis of chloroplast genomes and a supermatrix inform reclassification of the Rhodomelaceae (Rhodophyta).</title>
        <authorList>
            <person name="Diaz-Tapia P."/>
            <person name="Maggs C.A."/>
            <person name="West J.A."/>
            <person name="Verbruggen H."/>
        </authorList>
    </citation>
    <scope>NUCLEOTIDE SEQUENCE</scope>
    <source>
        <strain evidence="2">PD831</strain>
    </source>
</reference>
<protein>
    <submittedName>
        <fullName evidence="2">Uncharacterized protein</fullName>
    </submittedName>
</protein>
<dbReference type="AlphaFoldDB" id="A0A1Z1MF97"/>
<name>A0A1Z1MF97_9FLOR</name>
<keyword evidence="2" id="KW-0934">Plastid</keyword>